<evidence type="ECO:0000313" key="13">
    <source>
        <dbReference type="Proteomes" id="UP001230188"/>
    </source>
</evidence>
<keyword evidence="4" id="KW-0547">Nucleotide-binding</keyword>
<keyword evidence="3 9" id="KW-0812">Transmembrane</keyword>
<keyword evidence="10" id="KW-0732">Signal</keyword>
<feature type="transmembrane region" description="Helical" evidence="9">
    <location>
        <begin position="684"/>
        <end position="704"/>
    </location>
</feature>
<evidence type="ECO:0000256" key="1">
    <source>
        <dbReference type="ARBA" id="ARBA00004141"/>
    </source>
</evidence>
<reference evidence="12" key="1">
    <citation type="submission" date="2023-01" db="EMBL/GenBank/DDBJ databases">
        <title>Metagenome sequencing of chrysophaentin producing Chrysophaeum taylorii.</title>
        <authorList>
            <person name="Davison J."/>
            <person name="Bewley C."/>
        </authorList>
    </citation>
    <scope>NUCLEOTIDE SEQUENCE</scope>
    <source>
        <strain evidence="12">NIES-1699</strain>
    </source>
</reference>
<dbReference type="PROSITE" id="PS50893">
    <property type="entry name" value="ABC_TRANSPORTER_2"/>
    <property type="match status" value="1"/>
</dbReference>
<dbReference type="EMBL" id="JAQMWT010000334">
    <property type="protein sequence ID" value="KAJ8604304.1"/>
    <property type="molecule type" value="Genomic_DNA"/>
</dbReference>
<name>A0AAD7UHF7_9STRA</name>
<evidence type="ECO:0000256" key="6">
    <source>
        <dbReference type="ARBA" id="ARBA00022989"/>
    </source>
</evidence>
<dbReference type="FunFam" id="3.40.50.300:FF:000367">
    <property type="entry name" value="ABC transporter G family member 24"/>
    <property type="match status" value="1"/>
</dbReference>
<dbReference type="InterPro" id="IPR003439">
    <property type="entry name" value="ABC_transporter-like_ATP-bd"/>
</dbReference>
<keyword evidence="2" id="KW-0813">Transport</keyword>
<evidence type="ECO:0000256" key="4">
    <source>
        <dbReference type="ARBA" id="ARBA00022741"/>
    </source>
</evidence>
<feature type="transmembrane region" description="Helical" evidence="9">
    <location>
        <begin position="789"/>
        <end position="809"/>
    </location>
</feature>
<keyword evidence="13" id="KW-1185">Reference proteome</keyword>
<organism evidence="12 13">
    <name type="scientific">Chrysophaeum taylorii</name>
    <dbReference type="NCBI Taxonomy" id="2483200"/>
    <lineage>
        <taxon>Eukaryota</taxon>
        <taxon>Sar</taxon>
        <taxon>Stramenopiles</taxon>
        <taxon>Ochrophyta</taxon>
        <taxon>Pelagophyceae</taxon>
        <taxon>Pelagomonadales</taxon>
        <taxon>Pelagomonadaceae</taxon>
        <taxon>Chrysophaeum</taxon>
    </lineage>
</organism>
<accession>A0AAD7UHF7</accession>
<evidence type="ECO:0000256" key="2">
    <source>
        <dbReference type="ARBA" id="ARBA00022448"/>
    </source>
</evidence>
<keyword evidence="6 9" id="KW-1133">Transmembrane helix</keyword>
<dbReference type="GO" id="GO:0005524">
    <property type="term" value="F:ATP binding"/>
    <property type="evidence" value="ECO:0007669"/>
    <property type="project" value="UniProtKB-KW"/>
</dbReference>
<dbReference type="InterPro" id="IPR027417">
    <property type="entry name" value="P-loop_NTPase"/>
</dbReference>
<feature type="transmembrane region" description="Helical" evidence="9">
    <location>
        <begin position="760"/>
        <end position="782"/>
    </location>
</feature>
<dbReference type="PANTHER" id="PTHR48041:SF91">
    <property type="entry name" value="ABC TRANSPORTER G FAMILY MEMBER 28"/>
    <property type="match status" value="1"/>
</dbReference>
<feature type="chain" id="PRO_5042062983" description="ABC transporter domain-containing protein" evidence="10">
    <location>
        <begin position="20"/>
        <end position="900"/>
    </location>
</feature>
<feature type="transmembrane region" description="Helical" evidence="9">
    <location>
        <begin position="173"/>
        <end position="192"/>
    </location>
</feature>
<feature type="transmembrane region" description="Helical" evidence="9">
    <location>
        <begin position="628"/>
        <end position="649"/>
    </location>
</feature>
<comment type="caution">
    <text evidence="12">The sequence shown here is derived from an EMBL/GenBank/DDBJ whole genome shotgun (WGS) entry which is preliminary data.</text>
</comment>
<dbReference type="Proteomes" id="UP001230188">
    <property type="component" value="Unassembled WGS sequence"/>
</dbReference>
<keyword evidence="7 9" id="KW-0472">Membrane</keyword>
<evidence type="ECO:0000256" key="8">
    <source>
        <dbReference type="SAM" id="MobiDB-lite"/>
    </source>
</evidence>
<feature type="transmembrane region" description="Helical" evidence="9">
    <location>
        <begin position="872"/>
        <end position="893"/>
    </location>
</feature>
<dbReference type="GO" id="GO:0016020">
    <property type="term" value="C:membrane"/>
    <property type="evidence" value="ECO:0007669"/>
    <property type="project" value="UniProtKB-SubCell"/>
</dbReference>
<dbReference type="Gene3D" id="3.40.50.300">
    <property type="entry name" value="P-loop containing nucleotide triphosphate hydrolases"/>
    <property type="match status" value="1"/>
</dbReference>
<comment type="subcellular location">
    <subcellularLocation>
        <location evidence="1">Membrane</location>
        <topology evidence="1">Multi-pass membrane protein</topology>
    </subcellularLocation>
</comment>
<feature type="region of interest" description="Disordered" evidence="8">
    <location>
        <begin position="212"/>
        <end position="236"/>
    </location>
</feature>
<dbReference type="PROSITE" id="PS00211">
    <property type="entry name" value="ABC_TRANSPORTER_1"/>
    <property type="match status" value="1"/>
</dbReference>
<dbReference type="GO" id="GO:0016887">
    <property type="term" value="F:ATP hydrolysis activity"/>
    <property type="evidence" value="ECO:0007669"/>
    <property type="project" value="InterPro"/>
</dbReference>
<feature type="signal peptide" evidence="10">
    <location>
        <begin position="1"/>
        <end position="19"/>
    </location>
</feature>
<evidence type="ECO:0000256" key="9">
    <source>
        <dbReference type="SAM" id="Phobius"/>
    </source>
</evidence>
<proteinExistence type="predicted"/>
<evidence type="ECO:0000256" key="7">
    <source>
        <dbReference type="ARBA" id="ARBA00023136"/>
    </source>
</evidence>
<evidence type="ECO:0000256" key="5">
    <source>
        <dbReference type="ARBA" id="ARBA00022840"/>
    </source>
</evidence>
<evidence type="ECO:0000313" key="12">
    <source>
        <dbReference type="EMBL" id="KAJ8604304.1"/>
    </source>
</evidence>
<evidence type="ECO:0000256" key="3">
    <source>
        <dbReference type="ARBA" id="ARBA00022692"/>
    </source>
</evidence>
<dbReference type="InterPro" id="IPR017871">
    <property type="entry name" value="ABC_transporter-like_CS"/>
</dbReference>
<keyword evidence="5" id="KW-0067">ATP-binding</keyword>
<feature type="domain" description="ABC transporter" evidence="11">
    <location>
        <begin position="248"/>
        <end position="489"/>
    </location>
</feature>
<dbReference type="AlphaFoldDB" id="A0AAD7UHF7"/>
<evidence type="ECO:0000256" key="10">
    <source>
        <dbReference type="SAM" id="SignalP"/>
    </source>
</evidence>
<dbReference type="PANTHER" id="PTHR48041">
    <property type="entry name" value="ABC TRANSPORTER G FAMILY MEMBER 28"/>
    <property type="match status" value="1"/>
</dbReference>
<gene>
    <name evidence="12" type="ORF">CTAYLR_002540</name>
</gene>
<dbReference type="GO" id="GO:0140359">
    <property type="term" value="F:ABC-type transporter activity"/>
    <property type="evidence" value="ECO:0007669"/>
    <property type="project" value="InterPro"/>
</dbReference>
<sequence length="900" mass="99286">MKACWWWWWVLVGLPAARAVNGSVSAACPALTWSEVVEKSTLVYKLTDACAALFECPAGSYCAAGAYVTEFGAADALDYFTDAWSVDTSRCAVVEGFDEGTYSYACDCGFGMWCGSNTALPRFCPADFYCRTPATINECRAGHYCKEGSTFGRRCNFLQTCSKKSRRPDDSSGSIVVFVVLTVLAFFSFKIYESHKAKERDKANTEMEDYLDHVRASARPRRDDKRAKTPREGATEALNTTEEESFFIEFKDLRLTLPNGVTIMRGPSGSFRPGRTTAIMGASGAGKTTIMNLISGKVKKTSGTILVNGTEAESLAAWKSRVAFVPQEDIMHRSLTVLDNVTFSAYMRLPRTWSETRKRDMIVRTLIALNLDEIEHSTIGDEYERGISGGQRKRVNVAMELVADPKVLFMDEPTSGLDSVSATELVQTVRSTAEKNVLTVAAVIHSPGPAAFFAFHDFILLQTGGRPAYVGPMASVEAYFREIGFTQPPERREIQPLADYIMAVVAGEGKPDRQSATIALDDDDDDGWDPVTGFHRLWHAKLGIAPPAKDDDAGDKDVALGQFGVLRLKRLAGDVIHQWCVSYPRTVFRHLCPSSSKDAKRPTPTGLETFGLCFKRACEQQYKTLKEFVLGTLLVFFIIGAFIAGLAPANLNVLGGYPLDVCDKQYPQLRGTCLDLQQNSYVSALQFSGFIIVAASAAVSASTFGAEQPIYWREASTNLNTPAYFFAKVCADAPVCFCSALAVTAGYLTGFVSPMLFGHLFAAFLELLIFGYLSGYFLSFVLPYSSVALAGVGWSVFWCLLFGGTTTVMSDNRETRWVWALSPGRWVNEGLFYASTIYPYEKVREGNYKGEDLFDMSRQKQEYLFFLTFDQALSWGALSLLILLLIDLVLITATKLDKKV</sequence>
<dbReference type="InterPro" id="IPR003593">
    <property type="entry name" value="AAA+_ATPase"/>
</dbReference>
<feature type="compositionally biased region" description="Basic and acidic residues" evidence="8">
    <location>
        <begin position="212"/>
        <end position="234"/>
    </location>
</feature>
<dbReference type="Pfam" id="PF19055">
    <property type="entry name" value="ABC2_membrane_7"/>
    <property type="match status" value="1"/>
</dbReference>
<dbReference type="Pfam" id="PF00005">
    <property type="entry name" value="ABC_tran"/>
    <property type="match status" value="1"/>
</dbReference>
<dbReference type="SMART" id="SM00382">
    <property type="entry name" value="AAA"/>
    <property type="match status" value="1"/>
</dbReference>
<dbReference type="InterPro" id="IPR043926">
    <property type="entry name" value="ABCG_dom"/>
</dbReference>
<dbReference type="SUPFAM" id="SSF52540">
    <property type="entry name" value="P-loop containing nucleoside triphosphate hydrolases"/>
    <property type="match status" value="1"/>
</dbReference>
<evidence type="ECO:0000259" key="11">
    <source>
        <dbReference type="PROSITE" id="PS50893"/>
    </source>
</evidence>
<protein>
    <recommendedName>
        <fullName evidence="11">ABC transporter domain-containing protein</fullName>
    </recommendedName>
</protein>
<dbReference type="InterPro" id="IPR050352">
    <property type="entry name" value="ABCG_transporters"/>
</dbReference>
<feature type="transmembrane region" description="Helical" evidence="9">
    <location>
        <begin position="725"/>
        <end position="748"/>
    </location>
</feature>